<keyword evidence="3" id="KW-0238">DNA-binding</keyword>
<proteinExistence type="predicted"/>
<dbReference type="PROSITE" id="PS50090">
    <property type="entry name" value="MYB_LIKE"/>
    <property type="match status" value="2"/>
</dbReference>
<dbReference type="GO" id="GO:0000978">
    <property type="term" value="F:RNA polymerase II cis-regulatory region sequence-specific DNA binding"/>
    <property type="evidence" value="ECO:0007669"/>
    <property type="project" value="TreeGrafter"/>
</dbReference>
<feature type="domain" description="HTH myb-type" evidence="7">
    <location>
        <begin position="238"/>
        <end position="288"/>
    </location>
</feature>
<dbReference type="GO" id="GO:0000981">
    <property type="term" value="F:DNA-binding transcription factor activity, RNA polymerase II-specific"/>
    <property type="evidence" value="ECO:0007669"/>
    <property type="project" value="TreeGrafter"/>
</dbReference>
<protein>
    <recommendedName>
        <fullName evidence="10">Transcription factor MYB98-like</fullName>
    </recommendedName>
</protein>
<feature type="region of interest" description="Disordered" evidence="5">
    <location>
        <begin position="165"/>
        <end position="186"/>
    </location>
</feature>
<evidence type="ECO:0000256" key="3">
    <source>
        <dbReference type="ARBA" id="ARBA00023125"/>
    </source>
</evidence>
<evidence type="ECO:0000313" key="9">
    <source>
        <dbReference type="Proteomes" id="UP000077755"/>
    </source>
</evidence>
<dbReference type="InterPro" id="IPR050560">
    <property type="entry name" value="MYB_TF"/>
</dbReference>
<evidence type="ECO:0000256" key="2">
    <source>
        <dbReference type="ARBA" id="ARBA00022737"/>
    </source>
</evidence>
<name>A0AAF0X1B0_DAUCS</name>
<evidence type="ECO:0000259" key="6">
    <source>
        <dbReference type="PROSITE" id="PS50090"/>
    </source>
</evidence>
<feature type="domain" description="HTH myb-type" evidence="7">
    <location>
        <begin position="187"/>
        <end position="237"/>
    </location>
</feature>
<keyword evidence="2" id="KW-0677">Repeat</keyword>
<evidence type="ECO:0000256" key="1">
    <source>
        <dbReference type="ARBA" id="ARBA00004123"/>
    </source>
</evidence>
<gene>
    <name evidence="8" type="ORF">DCAR_0518839</name>
</gene>
<feature type="domain" description="Myb-like" evidence="6">
    <location>
        <begin position="182"/>
        <end position="233"/>
    </location>
</feature>
<dbReference type="Pfam" id="PF00249">
    <property type="entry name" value="Myb_DNA-binding"/>
    <property type="match status" value="2"/>
</dbReference>
<comment type="subcellular location">
    <subcellularLocation>
        <location evidence="1">Nucleus</location>
    </subcellularLocation>
</comment>
<feature type="domain" description="Myb-like" evidence="6">
    <location>
        <begin position="234"/>
        <end position="284"/>
    </location>
</feature>
<reference evidence="8" key="1">
    <citation type="journal article" date="2016" name="Nat. Genet.">
        <title>A high-quality carrot genome assembly provides new insights into carotenoid accumulation and asterid genome evolution.</title>
        <authorList>
            <person name="Iorizzo M."/>
            <person name="Ellison S."/>
            <person name="Senalik D."/>
            <person name="Zeng P."/>
            <person name="Satapoomin P."/>
            <person name="Huang J."/>
            <person name="Bowman M."/>
            <person name="Iovene M."/>
            <person name="Sanseverino W."/>
            <person name="Cavagnaro P."/>
            <person name="Yildiz M."/>
            <person name="Macko-Podgorni A."/>
            <person name="Moranska E."/>
            <person name="Grzebelus E."/>
            <person name="Grzebelus D."/>
            <person name="Ashrafi H."/>
            <person name="Zheng Z."/>
            <person name="Cheng S."/>
            <person name="Spooner D."/>
            <person name="Van Deynze A."/>
            <person name="Simon P."/>
        </authorList>
    </citation>
    <scope>NUCLEOTIDE SEQUENCE</scope>
    <source>
        <tissue evidence="8">Leaf</tissue>
    </source>
</reference>
<dbReference type="PANTHER" id="PTHR45614:SF285">
    <property type="entry name" value="TRANSCRIPTION FACTOR MYB98"/>
    <property type="match status" value="1"/>
</dbReference>
<evidence type="ECO:0008006" key="10">
    <source>
        <dbReference type="Google" id="ProtNLM"/>
    </source>
</evidence>
<dbReference type="FunFam" id="1.10.10.60:FF:000010">
    <property type="entry name" value="Transcriptional activator Myb isoform A"/>
    <property type="match status" value="1"/>
</dbReference>
<keyword evidence="4" id="KW-0539">Nucleus</keyword>
<evidence type="ECO:0000256" key="4">
    <source>
        <dbReference type="ARBA" id="ARBA00023242"/>
    </source>
</evidence>
<dbReference type="PROSITE" id="PS51294">
    <property type="entry name" value="HTH_MYB"/>
    <property type="match status" value="2"/>
</dbReference>
<dbReference type="Gene3D" id="1.10.10.60">
    <property type="entry name" value="Homeodomain-like"/>
    <property type="match status" value="2"/>
</dbReference>
<dbReference type="CDD" id="cd00167">
    <property type="entry name" value="SANT"/>
    <property type="match status" value="2"/>
</dbReference>
<dbReference type="AlphaFoldDB" id="A0AAF0X1B0"/>
<reference evidence="8" key="2">
    <citation type="submission" date="2022-03" db="EMBL/GenBank/DDBJ databases">
        <title>Draft title - Genomic analysis of global carrot germplasm unveils the trajectory of domestication and the origin of high carotenoid orange carrot.</title>
        <authorList>
            <person name="Iorizzo M."/>
            <person name="Ellison S."/>
            <person name="Senalik D."/>
            <person name="Macko-Podgorni A."/>
            <person name="Grzebelus D."/>
            <person name="Bostan H."/>
            <person name="Rolling W."/>
            <person name="Curaba J."/>
            <person name="Simon P."/>
        </authorList>
    </citation>
    <scope>NUCLEOTIDE SEQUENCE</scope>
    <source>
        <tissue evidence="8">Leaf</tissue>
    </source>
</reference>
<dbReference type="InterPro" id="IPR009057">
    <property type="entry name" value="Homeodomain-like_sf"/>
</dbReference>
<feature type="compositionally biased region" description="Low complexity" evidence="5">
    <location>
        <begin position="165"/>
        <end position="176"/>
    </location>
</feature>
<accession>A0AAF0X1B0</accession>
<dbReference type="KEGG" id="dcr:108221197"/>
<dbReference type="EMBL" id="CP093347">
    <property type="protein sequence ID" value="WOG99487.1"/>
    <property type="molecule type" value="Genomic_DNA"/>
</dbReference>
<dbReference type="InterPro" id="IPR017930">
    <property type="entry name" value="Myb_dom"/>
</dbReference>
<evidence type="ECO:0000259" key="7">
    <source>
        <dbReference type="PROSITE" id="PS51294"/>
    </source>
</evidence>
<dbReference type="GO" id="GO:0005634">
    <property type="term" value="C:nucleus"/>
    <property type="evidence" value="ECO:0007669"/>
    <property type="project" value="UniProtKB-SubCell"/>
</dbReference>
<dbReference type="Proteomes" id="UP000077755">
    <property type="component" value="Chromosome 5"/>
</dbReference>
<evidence type="ECO:0000313" key="8">
    <source>
        <dbReference type="EMBL" id="WOG99487.1"/>
    </source>
</evidence>
<keyword evidence="9" id="KW-1185">Reference proteome</keyword>
<dbReference type="FunFam" id="1.10.10.60:FF:000381">
    <property type="entry name" value="Transcription factor MYB119"/>
    <property type="match status" value="1"/>
</dbReference>
<organism evidence="8 9">
    <name type="scientific">Daucus carota subsp. sativus</name>
    <name type="common">Carrot</name>
    <dbReference type="NCBI Taxonomy" id="79200"/>
    <lineage>
        <taxon>Eukaryota</taxon>
        <taxon>Viridiplantae</taxon>
        <taxon>Streptophyta</taxon>
        <taxon>Embryophyta</taxon>
        <taxon>Tracheophyta</taxon>
        <taxon>Spermatophyta</taxon>
        <taxon>Magnoliopsida</taxon>
        <taxon>eudicotyledons</taxon>
        <taxon>Gunneridae</taxon>
        <taxon>Pentapetalae</taxon>
        <taxon>asterids</taxon>
        <taxon>campanulids</taxon>
        <taxon>Apiales</taxon>
        <taxon>Apiaceae</taxon>
        <taxon>Apioideae</taxon>
        <taxon>Scandiceae</taxon>
        <taxon>Daucinae</taxon>
        <taxon>Daucus</taxon>
        <taxon>Daucus sect. Daucus</taxon>
    </lineage>
</organism>
<evidence type="ECO:0000256" key="5">
    <source>
        <dbReference type="SAM" id="MobiDB-lite"/>
    </source>
</evidence>
<dbReference type="SUPFAM" id="SSF46689">
    <property type="entry name" value="Homeodomain-like"/>
    <property type="match status" value="1"/>
</dbReference>
<dbReference type="InterPro" id="IPR001005">
    <property type="entry name" value="SANT/Myb"/>
</dbReference>
<dbReference type="SMART" id="SM00717">
    <property type="entry name" value="SANT"/>
    <property type="match status" value="2"/>
</dbReference>
<sequence length="427" mass="48987">MEFDPCFREDHVHQPVLLPNNYIKPEIDHDFSLDICSPKGFFQDNCQVLDQLSFSGTSFYNFSNKICAPNGFCEPYDPFLFASAKNFDFYDQPKPFEENGSSSFLQNSSYLHVDGLFNTYKASPELLNASNYPNSAKMPGVVPDEGSCVTTENKILGTKKHFGKKYSASSSTSTKPSKIKKKLKSSKGQWTAEEDRLLTHMVKKYGVRKWSHIATMLKGRIGKQCRERWHNHLRPDIKKDLWSEDEDRILVEAHAKVGNKWADIAKRLPGRTENSIKNHWNATKRRQYSRRKCRTKWPRPSSILQNYIRSLNLDTAKPSNYRKKSATATTPNLNIPAMKTQNLQETKEFCPSYSDGLKELCEFDFVENPFEGVSIDALLDDLPTIEAPIVLEDNCFNMDVNLHDQVPSLMQVKKDLDLMEMISEINI</sequence>
<dbReference type="PANTHER" id="PTHR45614">
    <property type="entry name" value="MYB PROTEIN-RELATED"/>
    <property type="match status" value="1"/>
</dbReference>